<reference evidence="5 6" key="1">
    <citation type="submission" date="2019-06" db="EMBL/GenBank/DDBJ databases">
        <title>Draft genome of Aliikangiella marina GYP-15.</title>
        <authorList>
            <person name="Wang G."/>
        </authorList>
    </citation>
    <scope>NUCLEOTIDE SEQUENCE [LARGE SCALE GENOMIC DNA]</scope>
    <source>
        <strain evidence="5 6">GYP-15</strain>
    </source>
</reference>
<evidence type="ECO:0000256" key="3">
    <source>
        <dbReference type="ARBA" id="ARBA00023136"/>
    </source>
</evidence>
<dbReference type="InterPro" id="IPR036259">
    <property type="entry name" value="MFS_trans_sf"/>
</dbReference>
<dbReference type="Gene3D" id="1.20.1250.20">
    <property type="entry name" value="MFS general substrate transporter like domains"/>
    <property type="match status" value="2"/>
</dbReference>
<dbReference type="GO" id="GO:0022857">
    <property type="term" value="F:transmembrane transporter activity"/>
    <property type="evidence" value="ECO:0007669"/>
    <property type="project" value="InterPro"/>
</dbReference>
<gene>
    <name evidence="5" type="ORF">FLL45_03160</name>
</gene>
<evidence type="ECO:0000256" key="4">
    <source>
        <dbReference type="SAM" id="Phobius"/>
    </source>
</evidence>
<feature type="transmembrane region" description="Helical" evidence="4">
    <location>
        <begin position="12"/>
        <end position="36"/>
    </location>
</feature>
<dbReference type="RefSeq" id="WP_142888325.1">
    <property type="nucleotide sequence ID" value="NZ_VIKR01000001.1"/>
</dbReference>
<protein>
    <submittedName>
        <fullName evidence="5">MFS transporter</fullName>
    </submittedName>
</protein>
<proteinExistence type="predicted"/>
<feature type="transmembrane region" description="Helical" evidence="4">
    <location>
        <begin position="355"/>
        <end position="381"/>
    </location>
</feature>
<feature type="transmembrane region" description="Helical" evidence="4">
    <location>
        <begin position="322"/>
        <end position="343"/>
    </location>
</feature>
<feature type="transmembrane region" description="Helical" evidence="4">
    <location>
        <begin position="48"/>
        <end position="70"/>
    </location>
</feature>
<feature type="transmembrane region" description="Helical" evidence="4">
    <location>
        <begin position="266"/>
        <end position="287"/>
    </location>
</feature>
<dbReference type="InterPro" id="IPR011701">
    <property type="entry name" value="MFS"/>
</dbReference>
<dbReference type="EMBL" id="VIKR01000001">
    <property type="protein sequence ID" value="TQV76965.1"/>
    <property type="molecule type" value="Genomic_DNA"/>
</dbReference>
<dbReference type="Pfam" id="PF07690">
    <property type="entry name" value="MFS_1"/>
    <property type="match status" value="1"/>
</dbReference>
<evidence type="ECO:0000313" key="6">
    <source>
        <dbReference type="Proteomes" id="UP000317839"/>
    </source>
</evidence>
<dbReference type="SUPFAM" id="SSF103473">
    <property type="entry name" value="MFS general substrate transporter"/>
    <property type="match status" value="1"/>
</dbReference>
<feature type="transmembrane region" description="Helical" evidence="4">
    <location>
        <begin position="107"/>
        <end position="127"/>
    </location>
</feature>
<feature type="transmembrane region" description="Helical" evidence="4">
    <location>
        <begin position="393"/>
        <end position="412"/>
    </location>
</feature>
<feature type="transmembrane region" description="Helical" evidence="4">
    <location>
        <begin position="299"/>
        <end position="316"/>
    </location>
</feature>
<feature type="transmembrane region" description="Helical" evidence="4">
    <location>
        <begin position="173"/>
        <end position="192"/>
    </location>
</feature>
<evidence type="ECO:0000256" key="2">
    <source>
        <dbReference type="ARBA" id="ARBA00022989"/>
    </source>
</evidence>
<name>A0A545TIB7_9GAMM</name>
<evidence type="ECO:0000256" key="1">
    <source>
        <dbReference type="ARBA" id="ARBA00022692"/>
    </source>
</evidence>
<organism evidence="5 6">
    <name type="scientific">Aliikangiella marina</name>
    <dbReference type="NCBI Taxonomy" id="1712262"/>
    <lineage>
        <taxon>Bacteria</taxon>
        <taxon>Pseudomonadati</taxon>
        <taxon>Pseudomonadota</taxon>
        <taxon>Gammaproteobacteria</taxon>
        <taxon>Oceanospirillales</taxon>
        <taxon>Pleioneaceae</taxon>
        <taxon>Aliikangiella</taxon>
    </lineage>
</organism>
<dbReference type="PANTHER" id="PTHR23526:SF2">
    <property type="entry name" value="MAJOR FACILITATOR SUPERFAMILY (MFS) PROFILE DOMAIN-CONTAINING PROTEIN"/>
    <property type="match status" value="1"/>
</dbReference>
<feature type="transmembrane region" description="Helical" evidence="4">
    <location>
        <begin position="82"/>
        <end position="101"/>
    </location>
</feature>
<feature type="transmembrane region" description="Helical" evidence="4">
    <location>
        <begin position="148"/>
        <end position="167"/>
    </location>
</feature>
<dbReference type="AlphaFoldDB" id="A0A545TIB7"/>
<dbReference type="OrthoDB" id="5800571at2"/>
<comment type="caution">
    <text evidence="5">The sequence shown here is derived from an EMBL/GenBank/DDBJ whole genome shotgun (WGS) entry which is preliminary data.</text>
</comment>
<accession>A0A545TIB7</accession>
<sequence>MSQSQVAQRIRAEIFSWTSLAFVMALLEGGVIGVVIKNGFAGQVDDWLLNLCVAIATGAPFYSNLISFIWVKLSAGKSKAQIVSNLSIVCCFCGLGISFVSFTSSGLVVLVLLLVVARVCWSGIMTIRSNIWRVNYPRYIRGKVTAKLATMASLLMSVAAFAAGWTLDWRFEAFQWLYISFALFSLFGAYRYRFLSVRHYHKHLEQERDSTQKASFSRIFRVLQDNRAFAKYMLSMFILGSGNLMFMAPLIVYLNEYTGLNKSEQILITTAIPLALVPFAVGWWARLLDGNHIFHFRSIHSWGFATAIFTFVLAQITVTEWLFFVGAFIYGVAISGGVIGWNLGHNDFVSNASPMDYMAVHVTLTGLRGLFAPLLGIGFYQWLETIQPGNGRYALLLPFSITTIGGILFVYFNRQRLSGQLE</sequence>
<keyword evidence="6" id="KW-1185">Reference proteome</keyword>
<feature type="transmembrane region" description="Helical" evidence="4">
    <location>
        <begin position="232"/>
        <end position="254"/>
    </location>
</feature>
<keyword evidence="3 4" id="KW-0472">Membrane</keyword>
<dbReference type="Proteomes" id="UP000317839">
    <property type="component" value="Unassembled WGS sequence"/>
</dbReference>
<keyword evidence="2 4" id="KW-1133">Transmembrane helix</keyword>
<dbReference type="PANTHER" id="PTHR23526">
    <property type="entry name" value="INTEGRAL MEMBRANE TRANSPORT PROTEIN-RELATED"/>
    <property type="match status" value="1"/>
</dbReference>
<dbReference type="InterPro" id="IPR052528">
    <property type="entry name" value="Sugar_transport-like"/>
</dbReference>
<keyword evidence="1 4" id="KW-0812">Transmembrane</keyword>
<evidence type="ECO:0000313" key="5">
    <source>
        <dbReference type="EMBL" id="TQV76965.1"/>
    </source>
</evidence>